<evidence type="ECO:0000256" key="3">
    <source>
        <dbReference type="ARBA" id="ARBA00018141"/>
    </source>
</evidence>
<dbReference type="NCBIfam" id="TIGR03367">
    <property type="entry name" value="queuosine_QueD"/>
    <property type="match status" value="1"/>
</dbReference>
<gene>
    <name evidence="8" type="primary">queD</name>
    <name evidence="8" type="ORF">EVJ46_01710</name>
</gene>
<feature type="binding site" evidence="7">
    <location>
        <position position="29"/>
    </location>
    <ligand>
        <name>Zn(2+)</name>
        <dbReference type="ChEBI" id="CHEBI:29105"/>
    </ligand>
</feature>
<dbReference type="EMBL" id="SGBC01000001">
    <property type="protein sequence ID" value="RZD16977.1"/>
    <property type="molecule type" value="Genomic_DNA"/>
</dbReference>
<accession>A0A519BI88</accession>
<evidence type="ECO:0000256" key="5">
    <source>
        <dbReference type="PIRNR" id="PIRNR006113"/>
    </source>
</evidence>
<evidence type="ECO:0000256" key="4">
    <source>
        <dbReference type="ARBA" id="ARBA00048807"/>
    </source>
</evidence>
<dbReference type="Gene3D" id="3.30.479.10">
    <property type="entry name" value="6-pyruvoyl tetrahydropterin synthase/QueD"/>
    <property type="match status" value="1"/>
</dbReference>
<dbReference type="GO" id="GO:0008616">
    <property type="term" value="P:tRNA queuosine(34) biosynthetic process"/>
    <property type="evidence" value="ECO:0007669"/>
    <property type="project" value="UniProtKB-KW"/>
</dbReference>
<proteinExistence type="inferred from homology"/>
<dbReference type="SUPFAM" id="SSF55620">
    <property type="entry name" value="Tetrahydrobiopterin biosynthesis enzymes-like"/>
    <property type="match status" value="1"/>
</dbReference>
<dbReference type="Proteomes" id="UP000316562">
    <property type="component" value="Unassembled WGS sequence"/>
</dbReference>
<name>A0A519BI88_ACIG2</name>
<feature type="active site" description="Charge relay system" evidence="6">
    <location>
        <position position="67"/>
    </location>
</feature>
<comment type="caution">
    <text evidence="8">The sequence shown here is derived from an EMBL/GenBank/DDBJ whole genome shotgun (WGS) entry which is preliminary data.</text>
</comment>
<dbReference type="GO" id="GO:0046872">
    <property type="term" value="F:metal ion binding"/>
    <property type="evidence" value="ECO:0007669"/>
    <property type="project" value="UniProtKB-KW"/>
</dbReference>
<dbReference type="GO" id="GO:0070497">
    <property type="term" value="F:6-carboxytetrahydropterin synthase activity"/>
    <property type="evidence" value="ECO:0007669"/>
    <property type="project" value="UniProtKB-EC"/>
</dbReference>
<organism evidence="8 9">
    <name type="scientific">Acididesulfobacter guangdongensis</name>
    <dbReference type="NCBI Taxonomy" id="2597225"/>
    <lineage>
        <taxon>Bacteria</taxon>
        <taxon>Deltaproteobacteria</taxon>
        <taxon>Candidatus Acidulodesulfobacterales</taxon>
        <taxon>Candidatus Acididesulfobacter</taxon>
    </lineage>
</organism>
<dbReference type="UniPathway" id="UPA00391"/>
<evidence type="ECO:0000256" key="6">
    <source>
        <dbReference type="PIRSR" id="PIRSR006113-1"/>
    </source>
</evidence>
<feature type="active site" description="Charge relay system" evidence="6">
    <location>
        <position position="122"/>
    </location>
</feature>
<dbReference type="PANTHER" id="PTHR12589:SF8">
    <property type="entry name" value="6-CARBOXY-5,6,7,8-TETRAHYDROPTERIN SYNTHASE"/>
    <property type="match status" value="1"/>
</dbReference>
<comment type="pathway">
    <text evidence="1 5">Purine metabolism; 7-cyano-7-deazaguanine biosynthesis.</text>
</comment>
<dbReference type="Pfam" id="PF01242">
    <property type="entry name" value="PTPS"/>
    <property type="match status" value="1"/>
</dbReference>
<feature type="binding site" evidence="7">
    <location>
        <position position="14"/>
    </location>
    <ligand>
        <name>Zn(2+)</name>
        <dbReference type="ChEBI" id="CHEBI:29105"/>
    </ligand>
</feature>
<protein>
    <recommendedName>
        <fullName evidence="3 5">6-carboxy-5,6,7,8-tetrahydropterin synthase</fullName>
        <ecNumber evidence="5">4.-.-.-</ecNumber>
    </recommendedName>
</protein>
<dbReference type="AlphaFoldDB" id="A0A519BI88"/>
<dbReference type="InterPro" id="IPR038418">
    <property type="entry name" value="6-PTP_synth/QueD_sf"/>
</dbReference>
<evidence type="ECO:0000256" key="2">
    <source>
        <dbReference type="ARBA" id="ARBA00008900"/>
    </source>
</evidence>
<keyword evidence="5 7" id="KW-0862">Zinc</keyword>
<comment type="similarity">
    <text evidence="2 5">Belongs to the PTPS family. QueD subfamily.</text>
</comment>
<dbReference type="PANTHER" id="PTHR12589">
    <property type="entry name" value="PYRUVOYL TETRAHYDROBIOPTERIN SYNTHASE"/>
    <property type="match status" value="1"/>
</dbReference>
<comment type="cofactor">
    <cofactor evidence="5 7">
        <name>Zn(2+)</name>
        <dbReference type="ChEBI" id="CHEBI:29105"/>
    </cofactor>
    <text evidence="5 7">Binds 1 zinc ion per subunit.</text>
</comment>
<feature type="binding site" evidence="7">
    <location>
        <position position="27"/>
    </location>
    <ligand>
        <name>Zn(2+)</name>
        <dbReference type="ChEBI" id="CHEBI:29105"/>
    </ligand>
</feature>
<dbReference type="EC" id="4.-.-.-" evidence="5"/>
<reference evidence="8 9" key="1">
    <citation type="journal article" date="2019" name="ISME J.">
        <title>Insights into ecological role of a new deltaproteobacterial order Candidatus Acidulodesulfobacterales by metagenomics and metatranscriptomics.</title>
        <authorList>
            <person name="Tan S."/>
            <person name="Liu J."/>
            <person name="Fang Y."/>
            <person name="Hedlund B.P."/>
            <person name="Lian Z.H."/>
            <person name="Huang L.Y."/>
            <person name="Li J.T."/>
            <person name="Huang L.N."/>
            <person name="Li W.J."/>
            <person name="Jiang H.C."/>
            <person name="Dong H.L."/>
            <person name="Shu W.S."/>
        </authorList>
    </citation>
    <scope>NUCLEOTIDE SEQUENCE [LARGE SCALE GENOMIC DNA]</scope>
    <source>
        <strain evidence="8">AP2</strain>
    </source>
</reference>
<feature type="active site" description="Proton acceptor" evidence="6">
    <location>
        <position position="23"/>
    </location>
</feature>
<evidence type="ECO:0000256" key="7">
    <source>
        <dbReference type="PIRSR" id="PIRSR006113-2"/>
    </source>
</evidence>
<comment type="catalytic activity">
    <reaction evidence="4 5">
        <text>7,8-dihydroneopterin 3'-triphosphate + H2O = 6-carboxy-5,6,7,8-tetrahydropterin + triphosphate + acetaldehyde + 2 H(+)</text>
        <dbReference type="Rhea" id="RHEA:27966"/>
        <dbReference type="ChEBI" id="CHEBI:15343"/>
        <dbReference type="ChEBI" id="CHEBI:15377"/>
        <dbReference type="ChEBI" id="CHEBI:15378"/>
        <dbReference type="ChEBI" id="CHEBI:18036"/>
        <dbReference type="ChEBI" id="CHEBI:58462"/>
        <dbReference type="ChEBI" id="CHEBI:61032"/>
        <dbReference type="EC" id="4.1.2.50"/>
    </reaction>
</comment>
<keyword evidence="5 7" id="KW-0479">Metal-binding</keyword>
<sequence>MYELKISSMFSSAHNLRGYNGKCENIHGHNWQIEVVVCSELLNSIGIAVDFKILKNYLKLIMEKLDHKYINELPYFENINPSAENIAKYIFNEFNILLENNRDNQNKDENINVKVKKVNVYETATSMASYYE</sequence>
<keyword evidence="5" id="KW-0456">Lyase</keyword>
<evidence type="ECO:0000256" key="1">
    <source>
        <dbReference type="ARBA" id="ARBA00005061"/>
    </source>
</evidence>
<dbReference type="PIRSF" id="PIRSF006113">
    <property type="entry name" value="PTP_synth"/>
    <property type="match status" value="1"/>
</dbReference>
<dbReference type="InterPro" id="IPR007115">
    <property type="entry name" value="6-PTP_synth/QueD"/>
</dbReference>
<evidence type="ECO:0000313" key="9">
    <source>
        <dbReference type="Proteomes" id="UP000316562"/>
    </source>
</evidence>
<evidence type="ECO:0000313" key="8">
    <source>
        <dbReference type="EMBL" id="RZD16977.1"/>
    </source>
</evidence>
<keyword evidence="5" id="KW-0671">Queuosine biosynthesis</keyword>